<comment type="caution">
    <text evidence="2">The sequence shown here is derived from an EMBL/GenBank/DDBJ whole genome shotgun (WGS) entry which is preliminary data.</text>
</comment>
<keyword evidence="3" id="KW-1185">Reference proteome</keyword>
<name>A0ABR2QMK8_9ROSI</name>
<reference evidence="2 3" key="1">
    <citation type="journal article" date="2024" name="G3 (Bethesda)">
        <title>Genome assembly of Hibiscus sabdariffa L. provides insights into metabolisms of medicinal natural products.</title>
        <authorList>
            <person name="Kim T."/>
        </authorList>
    </citation>
    <scope>NUCLEOTIDE SEQUENCE [LARGE SCALE GENOMIC DNA]</scope>
    <source>
        <strain evidence="2">TK-2024</strain>
        <tissue evidence="2">Old leaves</tissue>
    </source>
</reference>
<dbReference type="EMBL" id="JBBPBN010000035">
    <property type="protein sequence ID" value="KAK9001906.1"/>
    <property type="molecule type" value="Genomic_DNA"/>
</dbReference>
<accession>A0ABR2QMK8</accession>
<proteinExistence type="predicted"/>
<protein>
    <submittedName>
        <fullName evidence="2">Uncharacterized protein</fullName>
    </submittedName>
</protein>
<evidence type="ECO:0000313" key="2">
    <source>
        <dbReference type="EMBL" id="KAK9001906.1"/>
    </source>
</evidence>
<organism evidence="2 3">
    <name type="scientific">Hibiscus sabdariffa</name>
    <name type="common">roselle</name>
    <dbReference type="NCBI Taxonomy" id="183260"/>
    <lineage>
        <taxon>Eukaryota</taxon>
        <taxon>Viridiplantae</taxon>
        <taxon>Streptophyta</taxon>
        <taxon>Embryophyta</taxon>
        <taxon>Tracheophyta</taxon>
        <taxon>Spermatophyta</taxon>
        <taxon>Magnoliopsida</taxon>
        <taxon>eudicotyledons</taxon>
        <taxon>Gunneridae</taxon>
        <taxon>Pentapetalae</taxon>
        <taxon>rosids</taxon>
        <taxon>malvids</taxon>
        <taxon>Malvales</taxon>
        <taxon>Malvaceae</taxon>
        <taxon>Malvoideae</taxon>
        <taxon>Hibiscus</taxon>
    </lineage>
</organism>
<sequence>MNMNRKVASIESSISNCLELAEKGGSQAKPGEKDPTAAENSELSANRLSFIPEFVASATKVALEEVEEIKAKVKILLPSNVMQLKKGILIMTTKPWPKLSQQRPRKKLLQEGSVVAIKRIKATSFAGRPSKREQS</sequence>
<feature type="region of interest" description="Disordered" evidence="1">
    <location>
        <begin position="21"/>
        <end position="41"/>
    </location>
</feature>
<evidence type="ECO:0000256" key="1">
    <source>
        <dbReference type="SAM" id="MobiDB-lite"/>
    </source>
</evidence>
<dbReference type="Proteomes" id="UP001396334">
    <property type="component" value="Unassembled WGS sequence"/>
</dbReference>
<evidence type="ECO:0000313" key="3">
    <source>
        <dbReference type="Proteomes" id="UP001396334"/>
    </source>
</evidence>
<gene>
    <name evidence="2" type="ORF">V6N11_024601</name>
</gene>